<evidence type="ECO:0000256" key="2">
    <source>
        <dbReference type="ARBA" id="ARBA00008376"/>
    </source>
</evidence>
<dbReference type="PANTHER" id="PTHR18914">
    <property type="entry name" value="ALPHA CATENIN"/>
    <property type="match status" value="1"/>
</dbReference>
<dbReference type="Pfam" id="PF01044">
    <property type="entry name" value="Vinculin"/>
    <property type="match status" value="1"/>
</dbReference>
<sequence>MSSACESLVVACDQLTILAQRFGNNVARSSGIKDSLCQAAKDVLQGVLKIFLVIDDHYVRQILGKVDFVQRKVADVLRASKSQLVDVFKCLTFSVLALKTELKKRCSNLLSAACREQILVWSGVLQNSVASLSLATQTRLKYRDNLAAK</sequence>
<comment type="similarity">
    <text evidence="2">Belongs to the vinculin/alpha-catenin family.</text>
</comment>
<keyword evidence="3" id="KW-0963">Cytoplasm</keyword>
<dbReference type="GO" id="GO:0005737">
    <property type="term" value="C:cytoplasm"/>
    <property type="evidence" value="ECO:0007669"/>
    <property type="project" value="UniProtKB-SubCell"/>
</dbReference>
<dbReference type="GO" id="GO:0005912">
    <property type="term" value="C:adherens junction"/>
    <property type="evidence" value="ECO:0007669"/>
    <property type="project" value="TreeGrafter"/>
</dbReference>
<dbReference type="AlphaFoldDB" id="A0A433TF26"/>
<dbReference type="GO" id="GO:0008013">
    <property type="term" value="F:beta-catenin binding"/>
    <property type="evidence" value="ECO:0007669"/>
    <property type="project" value="TreeGrafter"/>
</dbReference>
<proteinExistence type="inferred from homology"/>
<protein>
    <submittedName>
        <fullName evidence="4">Uncharacterized protein</fullName>
    </submittedName>
</protein>
<evidence type="ECO:0000256" key="3">
    <source>
        <dbReference type="ARBA" id="ARBA00022490"/>
    </source>
</evidence>
<feature type="non-terminal residue" evidence="4">
    <location>
        <position position="149"/>
    </location>
</feature>
<name>A0A433TF26_ELYCH</name>
<dbReference type="Gene3D" id="1.20.120.810">
    <property type="entry name" value="Vinculin, Vh2 four-helix bundle"/>
    <property type="match status" value="1"/>
</dbReference>
<dbReference type="GO" id="GO:0051015">
    <property type="term" value="F:actin filament binding"/>
    <property type="evidence" value="ECO:0007669"/>
    <property type="project" value="InterPro"/>
</dbReference>
<accession>A0A433TF26</accession>
<dbReference type="GO" id="GO:0016342">
    <property type="term" value="C:catenin complex"/>
    <property type="evidence" value="ECO:0007669"/>
    <property type="project" value="TreeGrafter"/>
</dbReference>
<dbReference type="SUPFAM" id="SSF47220">
    <property type="entry name" value="alpha-catenin/vinculin-like"/>
    <property type="match status" value="1"/>
</dbReference>
<keyword evidence="5" id="KW-1185">Reference proteome</keyword>
<dbReference type="OrthoDB" id="29742at2759"/>
<dbReference type="GO" id="GO:0098609">
    <property type="term" value="P:cell-cell adhesion"/>
    <property type="evidence" value="ECO:0007669"/>
    <property type="project" value="TreeGrafter"/>
</dbReference>
<comment type="subcellular location">
    <subcellularLocation>
        <location evidence="1">Cytoplasm</location>
    </subcellularLocation>
</comment>
<reference evidence="4 5" key="1">
    <citation type="submission" date="2019-01" db="EMBL/GenBank/DDBJ databases">
        <title>A draft genome assembly of the solar-powered sea slug Elysia chlorotica.</title>
        <authorList>
            <person name="Cai H."/>
            <person name="Li Q."/>
            <person name="Fang X."/>
            <person name="Li J."/>
            <person name="Curtis N.E."/>
            <person name="Altenburger A."/>
            <person name="Shibata T."/>
            <person name="Feng M."/>
            <person name="Maeda T."/>
            <person name="Schwartz J.A."/>
            <person name="Shigenobu S."/>
            <person name="Lundholm N."/>
            <person name="Nishiyama T."/>
            <person name="Yang H."/>
            <person name="Hasebe M."/>
            <person name="Li S."/>
            <person name="Pierce S.K."/>
            <person name="Wang J."/>
        </authorList>
    </citation>
    <scope>NUCLEOTIDE SEQUENCE [LARGE SCALE GENOMIC DNA]</scope>
    <source>
        <strain evidence="4">EC2010</strain>
        <tissue evidence="4">Whole organism of an adult</tissue>
    </source>
</reference>
<dbReference type="InterPro" id="IPR036723">
    <property type="entry name" value="Alpha-catenin/vinculin-like_sf"/>
</dbReference>
<dbReference type="EMBL" id="RQTK01000408">
    <property type="protein sequence ID" value="RUS80160.1"/>
    <property type="molecule type" value="Genomic_DNA"/>
</dbReference>
<evidence type="ECO:0000313" key="5">
    <source>
        <dbReference type="Proteomes" id="UP000271974"/>
    </source>
</evidence>
<dbReference type="Proteomes" id="UP000271974">
    <property type="component" value="Unassembled WGS sequence"/>
</dbReference>
<gene>
    <name evidence="4" type="ORF">EGW08_012083</name>
</gene>
<dbReference type="PANTHER" id="PTHR18914:SF30">
    <property type="entry name" value="VINCULIN_ALPHA-CATENIN FAMILY MEMBER 1"/>
    <property type="match status" value="1"/>
</dbReference>
<dbReference type="InterPro" id="IPR006077">
    <property type="entry name" value="Vinculin/catenin"/>
</dbReference>
<comment type="caution">
    <text evidence="4">The sequence shown here is derived from an EMBL/GenBank/DDBJ whole genome shotgun (WGS) entry which is preliminary data.</text>
</comment>
<evidence type="ECO:0000313" key="4">
    <source>
        <dbReference type="EMBL" id="RUS80160.1"/>
    </source>
</evidence>
<dbReference type="STRING" id="188477.A0A433TF26"/>
<dbReference type="GO" id="GO:0016477">
    <property type="term" value="P:cell migration"/>
    <property type="evidence" value="ECO:0007669"/>
    <property type="project" value="TreeGrafter"/>
</dbReference>
<evidence type="ECO:0000256" key="1">
    <source>
        <dbReference type="ARBA" id="ARBA00004496"/>
    </source>
</evidence>
<organism evidence="4 5">
    <name type="scientific">Elysia chlorotica</name>
    <name type="common">Eastern emerald elysia</name>
    <name type="synonym">Sea slug</name>
    <dbReference type="NCBI Taxonomy" id="188477"/>
    <lineage>
        <taxon>Eukaryota</taxon>
        <taxon>Metazoa</taxon>
        <taxon>Spiralia</taxon>
        <taxon>Lophotrochozoa</taxon>
        <taxon>Mollusca</taxon>
        <taxon>Gastropoda</taxon>
        <taxon>Heterobranchia</taxon>
        <taxon>Euthyneura</taxon>
        <taxon>Panpulmonata</taxon>
        <taxon>Sacoglossa</taxon>
        <taxon>Placobranchoidea</taxon>
        <taxon>Plakobranchidae</taxon>
        <taxon>Elysia</taxon>
    </lineage>
</organism>